<dbReference type="InterPro" id="IPR029402">
    <property type="entry name" value="TGT_C2"/>
</dbReference>
<dbReference type="InParanoid" id="G0EE52"/>
<dbReference type="HOGENOM" id="CLU_116577_2_0_2"/>
<dbReference type="InterPro" id="IPR015947">
    <property type="entry name" value="PUA-like_sf"/>
</dbReference>
<evidence type="ECO:0000313" key="3">
    <source>
        <dbReference type="Proteomes" id="UP000001037"/>
    </source>
</evidence>
<proteinExistence type="predicted"/>
<dbReference type="OrthoDB" id="7576at2157"/>
<protein>
    <submittedName>
        <fullName evidence="2">PUA domain containing protein</fullName>
    </submittedName>
</protein>
<dbReference type="EMBL" id="CP002838">
    <property type="protein sequence ID" value="AEM37968.1"/>
    <property type="molecule type" value="Genomic_DNA"/>
</dbReference>
<dbReference type="InterPro" id="IPR036974">
    <property type="entry name" value="PUA_sf"/>
</dbReference>
<dbReference type="GeneID" id="11139726"/>
<dbReference type="RefSeq" id="WP_014025645.1">
    <property type="nucleotide sequence ID" value="NC_015931.1"/>
</dbReference>
<dbReference type="AlphaFoldDB" id="G0EE52"/>
<gene>
    <name evidence="2" type="ordered locus">Pyrfu_0096</name>
</gene>
<sequence>MKLRRASRWEIVRLRAIADYQFGLGAGECLVPDDAIVGVSPNTLRIREVYGGEGVLLATLRASDYFFSLSIEGAKRLLSCFPRPRLRVVVDPSRVPHKSVPTEAILDVDEELRAGDEVIVVDLGDSLVGVGRLRLSPLEIKSGVRGEAVRLRKKVR</sequence>
<dbReference type="Pfam" id="PF14810">
    <property type="entry name" value="TGT_C2"/>
    <property type="match status" value="1"/>
</dbReference>
<dbReference type="PROSITE" id="PS50890">
    <property type="entry name" value="PUA"/>
    <property type="match status" value="1"/>
</dbReference>
<evidence type="ECO:0000313" key="2">
    <source>
        <dbReference type="EMBL" id="AEM37968.1"/>
    </source>
</evidence>
<dbReference type="Gene3D" id="2.30.130.10">
    <property type="entry name" value="PUA domain"/>
    <property type="match status" value="1"/>
</dbReference>
<dbReference type="SMART" id="SM00359">
    <property type="entry name" value="PUA"/>
    <property type="match status" value="1"/>
</dbReference>
<name>G0EE52_PYRF1</name>
<dbReference type="SUPFAM" id="SSF88697">
    <property type="entry name" value="PUA domain-like"/>
    <property type="match status" value="1"/>
</dbReference>
<organism evidence="2 3">
    <name type="scientific">Pyrolobus fumarii (strain DSM 11204 / 1A)</name>
    <dbReference type="NCBI Taxonomy" id="694429"/>
    <lineage>
        <taxon>Archaea</taxon>
        <taxon>Thermoproteota</taxon>
        <taxon>Thermoprotei</taxon>
        <taxon>Desulfurococcales</taxon>
        <taxon>Pyrodictiaceae</taxon>
        <taxon>Pyrolobus</taxon>
    </lineage>
</organism>
<dbReference type="InterPro" id="IPR038250">
    <property type="entry name" value="TGT_C2_sf"/>
</dbReference>
<dbReference type="KEGG" id="pfm:Pyrfu_0096"/>
<dbReference type="eggNOG" id="arCOG00991">
    <property type="taxonomic scope" value="Archaea"/>
</dbReference>
<keyword evidence="3" id="KW-1185">Reference proteome</keyword>
<evidence type="ECO:0000259" key="1">
    <source>
        <dbReference type="SMART" id="SM00359"/>
    </source>
</evidence>
<dbReference type="SUPFAM" id="SSF88802">
    <property type="entry name" value="Pre-PUA domain"/>
    <property type="match status" value="1"/>
</dbReference>
<reference evidence="2 3" key="1">
    <citation type="journal article" date="2011" name="Stand. Genomic Sci.">
        <title>Complete genome sequence of the hyperthermophilic chemolithoautotroph Pyrolobus fumarii type strain (1A).</title>
        <authorList>
            <person name="Anderson I."/>
            <person name="Goker M."/>
            <person name="Nolan M."/>
            <person name="Lucas S."/>
            <person name="Hammon N."/>
            <person name="Deshpande S."/>
            <person name="Cheng J.F."/>
            <person name="Tapia R."/>
            <person name="Han C."/>
            <person name="Goodwin L."/>
            <person name="Pitluck S."/>
            <person name="Huntemann M."/>
            <person name="Liolios K."/>
            <person name="Ivanova N."/>
            <person name="Pagani I."/>
            <person name="Mavromatis K."/>
            <person name="Ovchinikova G."/>
            <person name="Pati A."/>
            <person name="Chen A."/>
            <person name="Palaniappan K."/>
            <person name="Land M."/>
            <person name="Hauser L."/>
            <person name="Brambilla E.M."/>
            <person name="Huber H."/>
            <person name="Yasawong M."/>
            <person name="Rohde M."/>
            <person name="Spring S."/>
            <person name="Abt B."/>
            <person name="Sikorski J."/>
            <person name="Wirth R."/>
            <person name="Detter J.C."/>
            <person name="Woyke T."/>
            <person name="Bristow J."/>
            <person name="Eisen J.A."/>
            <person name="Markowitz V."/>
            <person name="Hugenholtz P."/>
            <person name="Kyrpides N.C."/>
            <person name="Klenk H.P."/>
            <person name="Lapidus A."/>
        </authorList>
    </citation>
    <scope>NUCLEOTIDE SEQUENCE [LARGE SCALE GENOMIC DNA]</scope>
    <source>
        <strain evidence="3">DSM 11204 / 1A</strain>
    </source>
</reference>
<dbReference type="Proteomes" id="UP000001037">
    <property type="component" value="Chromosome"/>
</dbReference>
<dbReference type="STRING" id="694429.Pyrfu_0096"/>
<dbReference type="GO" id="GO:0003723">
    <property type="term" value="F:RNA binding"/>
    <property type="evidence" value="ECO:0007669"/>
    <property type="project" value="InterPro"/>
</dbReference>
<dbReference type="InterPro" id="IPR002478">
    <property type="entry name" value="PUA"/>
</dbReference>
<feature type="domain" description="PUA" evidence="1">
    <location>
        <begin position="86"/>
        <end position="156"/>
    </location>
</feature>
<accession>G0EE52</accession>
<dbReference type="Pfam" id="PF01472">
    <property type="entry name" value="PUA"/>
    <property type="match status" value="1"/>
</dbReference>
<dbReference type="Gene3D" id="3.10.450.90">
    <property type="entry name" value="ArcTGT, C2 domain"/>
    <property type="match status" value="1"/>
</dbReference>